<gene>
    <name evidence="3" type="ORF">AWB69_01515</name>
</gene>
<dbReference type="EMBL" id="FCOK02000007">
    <property type="protein sequence ID" value="SAL22388.1"/>
    <property type="molecule type" value="Genomic_DNA"/>
</dbReference>
<proteinExistence type="predicted"/>
<name>A0A158FRB9_9BURK</name>
<evidence type="ECO:0000256" key="1">
    <source>
        <dbReference type="SAM" id="MobiDB-lite"/>
    </source>
</evidence>
<accession>A0A158FRB9</accession>
<dbReference type="InterPro" id="IPR013022">
    <property type="entry name" value="Xyl_isomerase-like_TIM-brl"/>
</dbReference>
<feature type="region of interest" description="Disordered" evidence="1">
    <location>
        <begin position="1"/>
        <end position="27"/>
    </location>
</feature>
<dbReference type="Gene3D" id="3.20.20.150">
    <property type="entry name" value="Divalent-metal-dependent TIM barrel enzymes"/>
    <property type="match status" value="1"/>
</dbReference>
<dbReference type="InterPro" id="IPR036237">
    <property type="entry name" value="Xyl_isomerase-like_sf"/>
</dbReference>
<dbReference type="GO" id="GO:0016853">
    <property type="term" value="F:isomerase activity"/>
    <property type="evidence" value="ECO:0007669"/>
    <property type="project" value="UniProtKB-KW"/>
</dbReference>
<evidence type="ECO:0000259" key="2">
    <source>
        <dbReference type="Pfam" id="PF01261"/>
    </source>
</evidence>
<feature type="domain" description="Xylose isomerase-like TIM barrel" evidence="2">
    <location>
        <begin position="97"/>
        <end position="287"/>
    </location>
</feature>
<keyword evidence="3" id="KW-0413">Isomerase</keyword>
<dbReference type="Pfam" id="PF01261">
    <property type="entry name" value="AP_endonuc_2"/>
    <property type="match status" value="1"/>
</dbReference>
<dbReference type="Proteomes" id="UP000054683">
    <property type="component" value="Unassembled WGS sequence"/>
</dbReference>
<evidence type="ECO:0000313" key="3">
    <source>
        <dbReference type="EMBL" id="SAL22388.1"/>
    </source>
</evidence>
<protein>
    <submittedName>
        <fullName evidence="3">Xylose isomerase domain-containing protein</fullName>
    </submittedName>
</protein>
<dbReference type="SUPFAM" id="SSF51658">
    <property type="entry name" value="Xylose isomerase-like"/>
    <property type="match status" value="1"/>
</dbReference>
<dbReference type="AlphaFoldDB" id="A0A158FRB9"/>
<reference evidence="3 4" key="1">
    <citation type="submission" date="2016-01" db="EMBL/GenBank/DDBJ databases">
        <authorList>
            <person name="Oliw E.H."/>
        </authorList>
    </citation>
    <scope>NUCLEOTIDE SEQUENCE [LARGE SCALE GENOMIC DNA]</scope>
    <source>
        <strain evidence="3">LMG 27134</strain>
    </source>
</reference>
<evidence type="ECO:0000313" key="4">
    <source>
        <dbReference type="Proteomes" id="UP000054683"/>
    </source>
</evidence>
<sequence length="328" mass="34881">MVSGREEDALGNSRIARPDPSGASCRNTQTRHASFLKFVLGTGSIGRLKVNSAVEHGNSGNLIKNTRADAAVSVVIVASAFGAEMIRRDGHAAWGEVAAKAGAAGFEVRRELFSRETQSQPASLYELGQRIRSAGIWPVYSTPATLFDDTGALDECAIEETLDEAAALGARIVKFQLGGSESAGTATDSATLDRLIAGIRNSKAQVVVENGQLKAGGTIDAFSTLFEALENRSHTLSMTFDTGNWQWAQQDPLEAARRLAKYVGYVHCKAVQGEGARRFATAPATDDAHFAALLASLPADVPRGIEFPFDQDNLAADAARYVRQLALA</sequence>
<organism evidence="3 4">
    <name type="scientific">Caballeronia udeis</name>
    <dbReference type="NCBI Taxonomy" id="1232866"/>
    <lineage>
        <taxon>Bacteria</taxon>
        <taxon>Pseudomonadati</taxon>
        <taxon>Pseudomonadota</taxon>
        <taxon>Betaproteobacteria</taxon>
        <taxon>Burkholderiales</taxon>
        <taxon>Burkholderiaceae</taxon>
        <taxon>Caballeronia</taxon>
    </lineage>
</organism>